<organism evidence="7 8">
    <name type="scientific">Trichoderma harzianum</name>
    <name type="common">Hypocrea lixii</name>
    <dbReference type="NCBI Taxonomy" id="5544"/>
    <lineage>
        <taxon>Eukaryota</taxon>
        <taxon>Fungi</taxon>
        <taxon>Dikarya</taxon>
        <taxon>Ascomycota</taxon>
        <taxon>Pezizomycotina</taxon>
        <taxon>Sordariomycetes</taxon>
        <taxon>Hypocreomycetidae</taxon>
        <taxon>Hypocreales</taxon>
        <taxon>Hypocreaceae</taxon>
        <taxon>Trichoderma</taxon>
    </lineage>
</organism>
<comment type="caution">
    <text evidence="7">The sequence shown here is derived from an EMBL/GenBank/DDBJ whole genome shotgun (WGS) entry which is preliminary data.</text>
</comment>
<feature type="domain" description="FAD-binding" evidence="6">
    <location>
        <begin position="9"/>
        <end position="299"/>
    </location>
</feature>
<evidence type="ECO:0000256" key="1">
    <source>
        <dbReference type="ARBA" id="ARBA00007992"/>
    </source>
</evidence>
<evidence type="ECO:0000313" key="8">
    <source>
        <dbReference type="Proteomes" id="UP000034112"/>
    </source>
</evidence>
<proteinExistence type="inferred from homology"/>
<keyword evidence="4" id="KW-0560">Oxidoreductase</keyword>
<dbReference type="GO" id="GO:0004497">
    <property type="term" value="F:monooxygenase activity"/>
    <property type="evidence" value="ECO:0007669"/>
    <property type="project" value="UniProtKB-KW"/>
</dbReference>
<dbReference type="InterPro" id="IPR050493">
    <property type="entry name" value="FAD-dep_Monooxygenase_BioMet"/>
</dbReference>
<dbReference type="Proteomes" id="UP000034112">
    <property type="component" value="Unassembled WGS sequence"/>
</dbReference>
<dbReference type="InterPro" id="IPR002938">
    <property type="entry name" value="FAD-bd"/>
</dbReference>
<dbReference type="GO" id="GO:0071949">
    <property type="term" value="F:FAD binding"/>
    <property type="evidence" value="ECO:0007669"/>
    <property type="project" value="InterPro"/>
</dbReference>
<evidence type="ECO:0000259" key="6">
    <source>
        <dbReference type="Pfam" id="PF01494"/>
    </source>
</evidence>
<accession>A0A0F9XJU1</accession>
<comment type="similarity">
    <text evidence="1">Belongs to the paxM FAD-dependent monooxygenase family.</text>
</comment>
<dbReference type="PANTHER" id="PTHR13789">
    <property type="entry name" value="MONOOXYGENASE"/>
    <property type="match status" value="1"/>
</dbReference>
<evidence type="ECO:0000256" key="5">
    <source>
        <dbReference type="ARBA" id="ARBA00023033"/>
    </source>
</evidence>
<evidence type="ECO:0000256" key="4">
    <source>
        <dbReference type="ARBA" id="ARBA00023002"/>
    </source>
</evidence>
<gene>
    <name evidence="7" type="ORF">THAR02_03200</name>
</gene>
<name>A0A0F9XJU1_TRIHA</name>
<dbReference type="AlphaFoldDB" id="A0A0F9XJU1"/>
<dbReference type="PANTHER" id="PTHR13789:SF314">
    <property type="entry name" value="FAD-BINDING DOMAIN-CONTAINING PROTEIN"/>
    <property type="match status" value="1"/>
</dbReference>
<keyword evidence="3" id="KW-0274">FAD</keyword>
<dbReference type="InterPro" id="IPR036188">
    <property type="entry name" value="FAD/NAD-bd_sf"/>
</dbReference>
<keyword evidence="2" id="KW-0285">Flavoprotein</keyword>
<evidence type="ECO:0000256" key="2">
    <source>
        <dbReference type="ARBA" id="ARBA00022630"/>
    </source>
</evidence>
<reference evidence="8" key="1">
    <citation type="journal article" date="2015" name="Genome Announc.">
        <title>Draft whole-genome sequence of the biocontrol agent Trichoderma harzianum T6776.</title>
        <authorList>
            <person name="Baroncelli R."/>
            <person name="Piaggeschi G."/>
            <person name="Fiorini L."/>
            <person name="Bertolini E."/>
            <person name="Zapparata A."/>
            <person name="Pe M.E."/>
            <person name="Sarrocco S."/>
            <person name="Vannacci G."/>
        </authorList>
    </citation>
    <scope>NUCLEOTIDE SEQUENCE [LARGE SCALE GENOMIC DNA]</scope>
    <source>
        <strain evidence="8">T6776</strain>
    </source>
</reference>
<evidence type="ECO:0000256" key="3">
    <source>
        <dbReference type="ARBA" id="ARBA00022827"/>
    </source>
</evidence>
<dbReference type="Gene3D" id="3.50.50.60">
    <property type="entry name" value="FAD/NAD(P)-binding domain"/>
    <property type="match status" value="1"/>
</dbReference>
<dbReference type="OrthoDB" id="9993796at2759"/>
<evidence type="ECO:0000313" key="7">
    <source>
        <dbReference type="EMBL" id="KKP04720.1"/>
    </source>
</evidence>
<dbReference type="SUPFAM" id="SSF51905">
    <property type="entry name" value="FAD/NAD(P)-binding domain"/>
    <property type="match status" value="1"/>
</dbReference>
<dbReference type="EMBL" id="JOKZ01000069">
    <property type="protein sequence ID" value="KKP04720.1"/>
    <property type="molecule type" value="Genomic_DNA"/>
</dbReference>
<protein>
    <submittedName>
        <fullName evidence="7">FAD binding domain-containing protein</fullName>
    </submittedName>
</protein>
<keyword evidence="5" id="KW-0503">Monooxygenase</keyword>
<dbReference type="PRINTS" id="PR00420">
    <property type="entry name" value="RNGMNOXGNASE"/>
</dbReference>
<dbReference type="Pfam" id="PF01494">
    <property type="entry name" value="FAD_binding_3"/>
    <property type="match status" value="1"/>
</dbReference>
<sequence>MPSNVIALDCIIVGAGLAGLAAAQALKLAGHRVKIFEKSLQKGEVGAGINVTANATKILRFDFSRARALPCRGYQLFSANTLQLLEIASVEHNYEADFHFLYRPDYHKELKRLATTPTDIGNAATLYTDMKVVDVAPVEGYVVLADGSKHHADLIIGADGIHSITRQHISKDVIPVRTGWNAFRFTIPTEKLMRIQGVIDMYSRKSGWWSVLASDHQGLIWGELQNFVAYYESDEDVGSKGLGQNELLSELLAEFSKFNPIIVSILRIAEDIKPWVLQYQSPLESWSRGQLLLVGDAAHPSVADTIAT</sequence>